<evidence type="ECO:0000256" key="4">
    <source>
        <dbReference type="ARBA" id="ARBA00023136"/>
    </source>
</evidence>
<feature type="transmembrane region" description="Helical" evidence="5">
    <location>
        <begin position="264"/>
        <end position="295"/>
    </location>
</feature>
<evidence type="ECO:0000256" key="3">
    <source>
        <dbReference type="ARBA" id="ARBA00022989"/>
    </source>
</evidence>
<dbReference type="EMBL" id="KV749735">
    <property type="protein sequence ID" value="OCL08001.1"/>
    <property type="molecule type" value="Genomic_DNA"/>
</dbReference>
<dbReference type="PANTHER" id="PTHR31310">
    <property type="match status" value="1"/>
</dbReference>
<evidence type="ECO:0000256" key="1">
    <source>
        <dbReference type="ARBA" id="ARBA00004141"/>
    </source>
</evidence>
<accession>A0A8E2F056</accession>
<keyword evidence="4 5" id="KW-0472">Membrane</keyword>
<feature type="transmembrane region" description="Helical" evidence="5">
    <location>
        <begin position="229"/>
        <end position="252"/>
    </location>
</feature>
<dbReference type="GO" id="GO:0016020">
    <property type="term" value="C:membrane"/>
    <property type="evidence" value="ECO:0007669"/>
    <property type="project" value="UniProtKB-SubCell"/>
</dbReference>
<dbReference type="InterPro" id="IPR026841">
    <property type="entry name" value="Aur1/Ipt1"/>
</dbReference>
<evidence type="ECO:0000313" key="7">
    <source>
        <dbReference type="EMBL" id="OCL08001.1"/>
    </source>
</evidence>
<evidence type="ECO:0000256" key="5">
    <source>
        <dbReference type="SAM" id="Phobius"/>
    </source>
</evidence>
<dbReference type="AlphaFoldDB" id="A0A8E2F056"/>
<dbReference type="CDD" id="cd03386">
    <property type="entry name" value="PAP2_Aur1_like"/>
    <property type="match status" value="1"/>
</dbReference>
<dbReference type="InterPro" id="IPR052185">
    <property type="entry name" value="IPC_Synthase-Related"/>
</dbReference>
<keyword evidence="8" id="KW-1185">Reference proteome</keyword>
<name>A0A8E2F056_9PEZI</name>
<keyword evidence="2 5" id="KW-0812">Transmembrane</keyword>
<reference evidence="7 8" key="1">
    <citation type="journal article" date="2016" name="Nat. Commun.">
        <title>Ectomycorrhizal ecology is imprinted in the genome of the dominant symbiotic fungus Cenococcum geophilum.</title>
        <authorList>
            <consortium name="DOE Joint Genome Institute"/>
            <person name="Peter M."/>
            <person name="Kohler A."/>
            <person name="Ohm R.A."/>
            <person name="Kuo A."/>
            <person name="Krutzmann J."/>
            <person name="Morin E."/>
            <person name="Arend M."/>
            <person name="Barry K.W."/>
            <person name="Binder M."/>
            <person name="Choi C."/>
            <person name="Clum A."/>
            <person name="Copeland A."/>
            <person name="Grisel N."/>
            <person name="Haridas S."/>
            <person name="Kipfer T."/>
            <person name="LaButti K."/>
            <person name="Lindquist E."/>
            <person name="Lipzen A."/>
            <person name="Maire R."/>
            <person name="Meier B."/>
            <person name="Mihaltcheva S."/>
            <person name="Molinier V."/>
            <person name="Murat C."/>
            <person name="Poggeler S."/>
            <person name="Quandt C.A."/>
            <person name="Sperisen C."/>
            <person name="Tritt A."/>
            <person name="Tisserant E."/>
            <person name="Crous P.W."/>
            <person name="Henrissat B."/>
            <person name="Nehls U."/>
            <person name="Egli S."/>
            <person name="Spatafora J.W."/>
            <person name="Grigoriev I.V."/>
            <person name="Martin F.M."/>
        </authorList>
    </citation>
    <scope>NUCLEOTIDE SEQUENCE [LARGE SCALE GENOMIC DNA]</scope>
    <source>
        <strain evidence="7 8">CBS 207.34</strain>
    </source>
</reference>
<evidence type="ECO:0000313" key="8">
    <source>
        <dbReference type="Proteomes" id="UP000250140"/>
    </source>
</evidence>
<protein>
    <recommendedName>
        <fullName evidence="6">Inositolphosphotransferase Aur1/Ipt1 domain-containing protein</fullName>
    </recommendedName>
</protein>
<sequence>MSIFKNVLEPILIALTFTVGAVVNRQRRRKRPEKLCGHAPLSDPIRDASSRGPNFLPDNTAFRLNITSRLLASFPFLIEIWYWLLTYWSYQLARAYSAYLIRDNETIRSLAQSHALFILTQEKRLGIDIEQHIQEYILCGFPWLMPVLAKIYHSHIIVGVVFIVYIYTFLPLPVFEKIRRTIAMDNLLAFVILTCWRCTPPRLLPREYGFIDVLHNGPQSAWTQNRFQLTIAAMPSLHFGTSAFIGVCLWRFTPHHWLRWLAPLWPLAMILTILATANHFVLDAVVGVAIPVLGWKANEILLLFRPLEEWCFWLCRTERPLPNNEPERPSNSDGKQDSWLV</sequence>
<keyword evidence="3 5" id="KW-1133">Transmembrane helix</keyword>
<comment type="subcellular location">
    <subcellularLocation>
        <location evidence="1">Membrane</location>
        <topology evidence="1">Multi-pass membrane protein</topology>
    </subcellularLocation>
</comment>
<dbReference type="Proteomes" id="UP000250140">
    <property type="component" value="Unassembled WGS sequence"/>
</dbReference>
<feature type="transmembrane region" description="Helical" evidence="5">
    <location>
        <begin position="151"/>
        <end position="170"/>
    </location>
</feature>
<feature type="domain" description="Inositolphosphotransferase Aur1/Ipt1" evidence="6">
    <location>
        <begin position="118"/>
        <end position="295"/>
    </location>
</feature>
<feature type="transmembrane region" description="Helical" evidence="5">
    <location>
        <begin position="6"/>
        <end position="24"/>
    </location>
</feature>
<evidence type="ECO:0000259" key="6">
    <source>
        <dbReference type="Pfam" id="PF14378"/>
    </source>
</evidence>
<proteinExistence type="predicted"/>
<dbReference type="Pfam" id="PF14378">
    <property type="entry name" value="PAP2_3"/>
    <property type="match status" value="1"/>
</dbReference>
<evidence type="ECO:0000256" key="2">
    <source>
        <dbReference type="ARBA" id="ARBA00022692"/>
    </source>
</evidence>
<dbReference type="PANTHER" id="PTHR31310:SF16">
    <property type="entry name" value="INOSITOLPHOSPHOTRANSFERASE AUR1_IPT1 DOMAIN-CONTAINING PROTEIN"/>
    <property type="match status" value="1"/>
</dbReference>
<organism evidence="7 8">
    <name type="scientific">Glonium stellatum</name>
    <dbReference type="NCBI Taxonomy" id="574774"/>
    <lineage>
        <taxon>Eukaryota</taxon>
        <taxon>Fungi</taxon>
        <taxon>Dikarya</taxon>
        <taxon>Ascomycota</taxon>
        <taxon>Pezizomycotina</taxon>
        <taxon>Dothideomycetes</taxon>
        <taxon>Pleosporomycetidae</taxon>
        <taxon>Gloniales</taxon>
        <taxon>Gloniaceae</taxon>
        <taxon>Glonium</taxon>
    </lineage>
</organism>
<gene>
    <name evidence="7" type="ORF">AOQ84DRAFT_341008</name>
</gene>
<dbReference type="OrthoDB" id="2566866at2759"/>
<feature type="transmembrane region" description="Helical" evidence="5">
    <location>
        <begin position="70"/>
        <end position="90"/>
    </location>
</feature>